<proteinExistence type="predicted"/>
<dbReference type="EMBL" id="JAAMOB010000023">
    <property type="protein sequence ID" value="KAF4097053.1"/>
    <property type="molecule type" value="Genomic_DNA"/>
</dbReference>
<reference evidence="1 2" key="1">
    <citation type="submission" date="2020-04" db="EMBL/GenBank/DDBJ databases">
        <title>Chromosome-level genome assembly of a cyprinid fish Onychostoma macrolepis by integration of Nanopore Sequencing, Bionano and Hi-C technology.</title>
        <authorList>
            <person name="Wang D."/>
        </authorList>
    </citation>
    <scope>NUCLEOTIDE SEQUENCE [LARGE SCALE GENOMIC DNA]</scope>
    <source>
        <strain evidence="1">SWU-2019</strain>
        <tissue evidence="1">Muscle</tissue>
    </source>
</reference>
<comment type="caution">
    <text evidence="1">The sequence shown here is derived from an EMBL/GenBank/DDBJ whole genome shotgun (WGS) entry which is preliminary data.</text>
</comment>
<evidence type="ECO:0000313" key="1">
    <source>
        <dbReference type="EMBL" id="KAF4097053.1"/>
    </source>
</evidence>
<keyword evidence="2" id="KW-1185">Reference proteome</keyword>
<organism evidence="1 2">
    <name type="scientific">Onychostoma macrolepis</name>
    <dbReference type="NCBI Taxonomy" id="369639"/>
    <lineage>
        <taxon>Eukaryota</taxon>
        <taxon>Metazoa</taxon>
        <taxon>Chordata</taxon>
        <taxon>Craniata</taxon>
        <taxon>Vertebrata</taxon>
        <taxon>Euteleostomi</taxon>
        <taxon>Actinopterygii</taxon>
        <taxon>Neopterygii</taxon>
        <taxon>Teleostei</taxon>
        <taxon>Ostariophysi</taxon>
        <taxon>Cypriniformes</taxon>
        <taxon>Cyprinidae</taxon>
        <taxon>Acrossocheilinae</taxon>
        <taxon>Onychostoma</taxon>
    </lineage>
</organism>
<name>A0A7J6BRG5_9TELE</name>
<dbReference type="Proteomes" id="UP000579812">
    <property type="component" value="Unassembled WGS sequence"/>
</dbReference>
<evidence type="ECO:0000313" key="2">
    <source>
        <dbReference type="Proteomes" id="UP000579812"/>
    </source>
</evidence>
<dbReference type="AlphaFoldDB" id="A0A7J6BRG5"/>
<sequence length="86" mass="9976">MEEMMKASDNVCFLKEFPVSMERVQISSQPDPQTPSGALIHVPHHLGNLPFRVWKKMQDIVPNIYQSDAQFIREDEENGHDRLELV</sequence>
<accession>A0A7J6BRG5</accession>
<gene>
    <name evidence="1" type="ORF">G5714_023022</name>
</gene>
<protein>
    <submittedName>
        <fullName evidence="1">Uncharacterized protein</fullName>
    </submittedName>
</protein>